<protein>
    <submittedName>
        <fullName evidence="1">Uncharacterized protein</fullName>
    </submittedName>
</protein>
<gene>
    <name evidence="1" type="ORF">K443DRAFT_685345</name>
</gene>
<dbReference type="EMBL" id="KN838920">
    <property type="protein sequence ID" value="KIJ92296.1"/>
    <property type="molecule type" value="Genomic_DNA"/>
</dbReference>
<proteinExistence type="predicted"/>
<sequence length="79" mass="8781">MCLSYGLVTQCCFYTLPERGKSPLYNSASSFGSRNAVELLRVQKTIALCKRYMDLVGSCSTTFSCYRMLATSVVHSFMG</sequence>
<dbReference type="Proteomes" id="UP000054477">
    <property type="component" value="Unassembled WGS sequence"/>
</dbReference>
<keyword evidence="2" id="KW-1185">Reference proteome</keyword>
<organism evidence="1 2">
    <name type="scientific">Laccaria amethystina LaAM-08-1</name>
    <dbReference type="NCBI Taxonomy" id="1095629"/>
    <lineage>
        <taxon>Eukaryota</taxon>
        <taxon>Fungi</taxon>
        <taxon>Dikarya</taxon>
        <taxon>Basidiomycota</taxon>
        <taxon>Agaricomycotina</taxon>
        <taxon>Agaricomycetes</taxon>
        <taxon>Agaricomycetidae</taxon>
        <taxon>Agaricales</taxon>
        <taxon>Agaricineae</taxon>
        <taxon>Hydnangiaceae</taxon>
        <taxon>Laccaria</taxon>
    </lineage>
</organism>
<reference evidence="1 2" key="1">
    <citation type="submission" date="2014-04" db="EMBL/GenBank/DDBJ databases">
        <authorList>
            <consortium name="DOE Joint Genome Institute"/>
            <person name="Kuo A."/>
            <person name="Kohler A."/>
            <person name="Nagy L.G."/>
            <person name="Floudas D."/>
            <person name="Copeland A."/>
            <person name="Barry K.W."/>
            <person name="Cichocki N."/>
            <person name="Veneault-Fourrey C."/>
            <person name="LaButti K."/>
            <person name="Lindquist E.A."/>
            <person name="Lipzen A."/>
            <person name="Lundell T."/>
            <person name="Morin E."/>
            <person name="Murat C."/>
            <person name="Sun H."/>
            <person name="Tunlid A."/>
            <person name="Henrissat B."/>
            <person name="Grigoriev I.V."/>
            <person name="Hibbett D.S."/>
            <person name="Martin F."/>
            <person name="Nordberg H.P."/>
            <person name="Cantor M.N."/>
            <person name="Hua S.X."/>
        </authorList>
    </citation>
    <scope>NUCLEOTIDE SEQUENCE [LARGE SCALE GENOMIC DNA]</scope>
    <source>
        <strain evidence="1 2">LaAM-08-1</strain>
    </source>
</reference>
<evidence type="ECO:0000313" key="1">
    <source>
        <dbReference type="EMBL" id="KIJ92296.1"/>
    </source>
</evidence>
<reference evidence="2" key="2">
    <citation type="submission" date="2015-01" db="EMBL/GenBank/DDBJ databases">
        <title>Evolutionary Origins and Diversification of the Mycorrhizal Mutualists.</title>
        <authorList>
            <consortium name="DOE Joint Genome Institute"/>
            <consortium name="Mycorrhizal Genomics Consortium"/>
            <person name="Kohler A."/>
            <person name="Kuo A."/>
            <person name="Nagy L.G."/>
            <person name="Floudas D."/>
            <person name="Copeland A."/>
            <person name="Barry K.W."/>
            <person name="Cichocki N."/>
            <person name="Veneault-Fourrey C."/>
            <person name="LaButti K."/>
            <person name="Lindquist E.A."/>
            <person name="Lipzen A."/>
            <person name="Lundell T."/>
            <person name="Morin E."/>
            <person name="Murat C."/>
            <person name="Riley R."/>
            <person name="Ohm R."/>
            <person name="Sun H."/>
            <person name="Tunlid A."/>
            <person name="Henrissat B."/>
            <person name="Grigoriev I.V."/>
            <person name="Hibbett D.S."/>
            <person name="Martin F."/>
        </authorList>
    </citation>
    <scope>NUCLEOTIDE SEQUENCE [LARGE SCALE GENOMIC DNA]</scope>
    <source>
        <strain evidence="2">LaAM-08-1</strain>
    </source>
</reference>
<accession>A0A0C9X3Q6</accession>
<dbReference type="AlphaFoldDB" id="A0A0C9X3Q6"/>
<name>A0A0C9X3Q6_9AGAR</name>
<dbReference type="HOGENOM" id="CLU_2606411_0_0_1"/>
<evidence type="ECO:0000313" key="2">
    <source>
        <dbReference type="Proteomes" id="UP000054477"/>
    </source>
</evidence>